<evidence type="ECO:0000313" key="3">
    <source>
        <dbReference type="Proteomes" id="UP000729402"/>
    </source>
</evidence>
<proteinExistence type="predicted"/>
<evidence type="ECO:0000313" key="2">
    <source>
        <dbReference type="EMBL" id="KAG8063368.1"/>
    </source>
</evidence>
<reference evidence="2" key="2">
    <citation type="submission" date="2021-02" db="EMBL/GenBank/DDBJ databases">
        <authorList>
            <person name="Kimball J.A."/>
            <person name="Haas M.W."/>
            <person name="Macchietto M."/>
            <person name="Kono T."/>
            <person name="Duquette J."/>
            <person name="Shao M."/>
        </authorList>
    </citation>
    <scope>NUCLEOTIDE SEQUENCE</scope>
    <source>
        <tissue evidence="2">Fresh leaf tissue</tissue>
    </source>
</reference>
<organism evidence="2 3">
    <name type="scientific">Zizania palustris</name>
    <name type="common">Northern wild rice</name>
    <dbReference type="NCBI Taxonomy" id="103762"/>
    <lineage>
        <taxon>Eukaryota</taxon>
        <taxon>Viridiplantae</taxon>
        <taxon>Streptophyta</taxon>
        <taxon>Embryophyta</taxon>
        <taxon>Tracheophyta</taxon>
        <taxon>Spermatophyta</taxon>
        <taxon>Magnoliopsida</taxon>
        <taxon>Liliopsida</taxon>
        <taxon>Poales</taxon>
        <taxon>Poaceae</taxon>
        <taxon>BOP clade</taxon>
        <taxon>Oryzoideae</taxon>
        <taxon>Oryzeae</taxon>
        <taxon>Zizaniinae</taxon>
        <taxon>Zizania</taxon>
    </lineage>
</organism>
<dbReference type="EMBL" id="JAAALK010000286">
    <property type="protein sequence ID" value="KAG8063368.1"/>
    <property type="molecule type" value="Genomic_DNA"/>
</dbReference>
<accession>A0A8J5SFD4</accession>
<sequence>MVENSNVRMFELDGARALALLEQDKTPPSPETERTLNKHGKSVRAMALGGDSTLAASRLQRREQRVEAPRATEGEGALRRWR</sequence>
<keyword evidence="3" id="KW-1185">Reference proteome</keyword>
<feature type="region of interest" description="Disordered" evidence="1">
    <location>
        <begin position="58"/>
        <end position="82"/>
    </location>
</feature>
<dbReference type="AlphaFoldDB" id="A0A8J5SFD4"/>
<reference evidence="2" key="1">
    <citation type="journal article" date="2021" name="bioRxiv">
        <title>Whole Genome Assembly and Annotation of Northern Wild Rice, Zizania palustris L., Supports a Whole Genome Duplication in the Zizania Genus.</title>
        <authorList>
            <person name="Haas M."/>
            <person name="Kono T."/>
            <person name="Macchietto M."/>
            <person name="Millas R."/>
            <person name="McGilp L."/>
            <person name="Shao M."/>
            <person name="Duquette J."/>
            <person name="Hirsch C.N."/>
            <person name="Kimball J."/>
        </authorList>
    </citation>
    <scope>NUCLEOTIDE SEQUENCE</scope>
    <source>
        <tissue evidence="2">Fresh leaf tissue</tissue>
    </source>
</reference>
<evidence type="ECO:0000256" key="1">
    <source>
        <dbReference type="SAM" id="MobiDB-lite"/>
    </source>
</evidence>
<comment type="caution">
    <text evidence="2">The sequence shown here is derived from an EMBL/GenBank/DDBJ whole genome shotgun (WGS) entry which is preliminary data.</text>
</comment>
<feature type="compositionally biased region" description="Basic and acidic residues" evidence="1">
    <location>
        <begin position="60"/>
        <end position="82"/>
    </location>
</feature>
<gene>
    <name evidence="2" type="ORF">GUJ93_ZPchr0003g17568</name>
</gene>
<protein>
    <submittedName>
        <fullName evidence="2">Uncharacterized protein</fullName>
    </submittedName>
</protein>
<dbReference type="Proteomes" id="UP000729402">
    <property type="component" value="Unassembled WGS sequence"/>
</dbReference>
<name>A0A8J5SFD4_ZIZPA</name>